<dbReference type="Gene3D" id="3.40.50.300">
    <property type="entry name" value="P-loop containing nucleotide triphosphate hydrolases"/>
    <property type="match status" value="1"/>
</dbReference>
<proteinExistence type="predicted"/>
<keyword evidence="1" id="KW-0808">Transferase</keyword>
<accession>A0A9W9YR84</accession>
<keyword evidence="2" id="KW-1185">Reference proteome</keyword>
<organism evidence="1 2">
    <name type="scientific">Desmophyllum pertusum</name>
    <dbReference type="NCBI Taxonomy" id="174260"/>
    <lineage>
        <taxon>Eukaryota</taxon>
        <taxon>Metazoa</taxon>
        <taxon>Cnidaria</taxon>
        <taxon>Anthozoa</taxon>
        <taxon>Hexacorallia</taxon>
        <taxon>Scleractinia</taxon>
        <taxon>Caryophylliina</taxon>
        <taxon>Caryophylliidae</taxon>
        <taxon>Desmophyllum</taxon>
    </lineage>
</organism>
<evidence type="ECO:0000313" key="1">
    <source>
        <dbReference type="EMBL" id="KAJ7363545.1"/>
    </source>
</evidence>
<dbReference type="InterPro" id="IPR027417">
    <property type="entry name" value="P-loop_NTPase"/>
</dbReference>
<reference evidence="1" key="1">
    <citation type="submission" date="2023-01" db="EMBL/GenBank/DDBJ databases">
        <title>Genome assembly of the deep-sea coral Lophelia pertusa.</title>
        <authorList>
            <person name="Herrera S."/>
            <person name="Cordes E."/>
        </authorList>
    </citation>
    <scope>NUCLEOTIDE SEQUENCE</scope>
    <source>
        <strain evidence="1">USNM1676648</strain>
        <tissue evidence="1">Polyp</tissue>
    </source>
</reference>
<dbReference type="Pfam" id="PF00406">
    <property type="entry name" value="ADK"/>
    <property type="match status" value="1"/>
</dbReference>
<dbReference type="SUPFAM" id="SSF52540">
    <property type="entry name" value="P-loop containing nucleoside triphosphate hydrolases"/>
    <property type="match status" value="1"/>
</dbReference>
<sequence>MAEDTLSSNSNIIEEDPFNEDKVRLENFFGAIPTPPGRPTCGESAFEYNLAYIWQGKNMLKILQDIKFGSGKTTLAKKLARAWKCEIINGSEIMNQGIELQTELGANAQDILLRGEAIPEEVSAKVLLDKISSPEVAHHGECND</sequence>
<keyword evidence="1" id="KW-0418">Kinase</keyword>
<dbReference type="GO" id="GO:0016301">
    <property type="term" value="F:kinase activity"/>
    <property type="evidence" value="ECO:0007669"/>
    <property type="project" value="UniProtKB-KW"/>
</dbReference>
<comment type="caution">
    <text evidence="1">The sequence shown here is derived from an EMBL/GenBank/DDBJ whole genome shotgun (WGS) entry which is preliminary data.</text>
</comment>
<dbReference type="OrthoDB" id="439792at2759"/>
<protein>
    <submittedName>
        <fullName evidence="1">Adenylate kinase</fullName>
    </submittedName>
</protein>
<dbReference type="EMBL" id="MU827305">
    <property type="protein sequence ID" value="KAJ7363545.1"/>
    <property type="molecule type" value="Genomic_DNA"/>
</dbReference>
<name>A0A9W9YR84_9CNID</name>
<dbReference type="Proteomes" id="UP001163046">
    <property type="component" value="Unassembled WGS sequence"/>
</dbReference>
<dbReference type="AlphaFoldDB" id="A0A9W9YR84"/>
<evidence type="ECO:0000313" key="2">
    <source>
        <dbReference type="Proteomes" id="UP001163046"/>
    </source>
</evidence>
<gene>
    <name evidence="1" type="primary">AK9_1</name>
    <name evidence="1" type="ORF">OS493_009703</name>
</gene>